<dbReference type="VEuPathDB" id="FungiDB:CPUR_03216"/>
<name>M1WH73_CLAP2</name>
<evidence type="ECO:0000313" key="3">
    <source>
        <dbReference type="Proteomes" id="UP000016801"/>
    </source>
</evidence>
<feature type="compositionally biased region" description="Low complexity" evidence="1">
    <location>
        <begin position="97"/>
        <end position="107"/>
    </location>
</feature>
<feature type="region of interest" description="Disordered" evidence="1">
    <location>
        <begin position="1"/>
        <end position="21"/>
    </location>
</feature>
<reference evidence="2 3" key="1">
    <citation type="journal article" date="2013" name="PLoS Genet.">
        <title>Plant-symbiotic fungi as chemical engineers: Multi-genome analysis of the Clavicipitaceae reveals dynamics of alkaloid loci.</title>
        <authorList>
            <person name="Schardl C.L."/>
            <person name="Young C.A."/>
            <person name="Hesse U."/>
            <person name="Amyotte S.G."/>
            <person name="Andreeva K."/>
            <person name="Calie P.J."/>
            <person name="Fleetwood D.J."/>
            <person name="Haws D.C."/>
            <person name="Moore N."/>
            <person name="Oeser B."/>
            <person name="Panaccione D.G."/>
            <person name="Schweri K.K."/>
            <person name="Voisey C.R."/>
            <person name="Farman M.L."/>
            <person name="Jaromczyk J.W."/>
            <person name="Roe B.A."/>
            <person name="O'Sullivan D.M."/>
            <person name="Scott B."/>
            <person name="Tudzynski P."/>
            <person name="An Z."/>
            <person name="Arnaoudova E.G."/>
            <person name="Bullock C.T."/>
            <person name="Charlton N.D."/>
            <person name="Chen L."/>
            <person name="Cox M."/>
            <person name="Dinkins R.D."/>
            <person name="Florea S."/>
            <person name="Glenn A.E."/>
            <person name="Gordon A."/>
            <person name="Gueldener U."/>
            <person name="Harris D.R."/>
            <person name="Hollin W."/>
            <person name="Jaromczyk J."/>
            <person name="Johnson R.D."/>
            <person name="Khan A.K."/>
            <person name="Leistner E."/>
            <person name="Leuchtmann A."/>
            <person name="Li C."/>
            <person name="Liu J."/>
            <person name="Liu J."/>
            <person name="Liu M."/>
            <person name="Mace W."/>
            <person name="Machado C."/>
            <person name="Nagabhyru P."/>
            <person name="Pan J."/>
            <person name="Schmid J."/>
            <person name="Sugawara K."/>
            <person name="Steiner U."/>
            <person name="Takach J.E."/>
            <person name="Tanaka E."/>
            <person name="Webb J.S."/>
            <person name="Wilson E.V."/>
            <person name="Wiseman J.L."/>
            <person name="Yoshida R."/>
            <person name="Zeng Z."/>
        </authorList>
    </citation>
    <scope>NUCLEOTIDE SEQUENCE [LARGE SCALE GENOMIC DNA]</scope>
    <source>
        <strain evidence="2 3">20.1</strain>
    </source>
</reference>
<sequence>MASTPEDSGDEGRVSTPETFPDCWQCKQTLPAVLQTQETVLRFLRRQWGAGGRGDVNLDSWRMERLQGEATEQARKALPPRTYQVRPPGHNGGNGDIGPDIIRGGGR</sequence>
<protein>
    <submittedName>
        <fullName evidence="2">Uncharacterized protein</fullName>
    </submittedName>
</protein>
<evidence type="ECO:0000313" key="2">
    <source>
        <dbReference type="EMBL" id="CCE35229.1"/>
    </source>
</evidence>
<dbReference type="HOGENOM" id="CLU_2209764_0_0_1"/>
<feature type="region of interest" description="Disordered" evidence="1">
    <location>
        <begin position="70"/>
        <end position="107"/>
    </location>
</feature>
<accession>M1WH73</accession>
<keyword evidence="3" id="KW-1185">Reference proteome</keyword>
<dbReference type="EMBL" id="CAGA01000190">
    <property type="protein sequence ID" value="CCE35229.1"/>
    <property type="molecule type" value="Genomic_DNA"/>
</dbReference>
<evidence type="ECO:0000256" key="1">
    <source>
        <dbReference type="SAM" id="MobiDB-lite"/>
    </source>
</evidence>
<dbReference type="AlphaFoldDB" id="M1WH73"/>
<comment type="caution">
    <text evidence="2">The sequence shown here is derived from an EMBL/GenBank/DDBJ whole genome shotgun (WGS) entry which is preliminary data.</text>
</comment>
<gene>
    <name evidence="2" type="ORF">CPUR_03216</name>
</gene>
<dbReference type="Proteomes" id="UP000016801">
    <property type="component" value="Unassembled WGS sequence"/>
</dbReference>
<proteinExistence type="predicted"/>
<organism evidence="2 3">
    <name type="scientific">Claviceps purpurea (strain 20.1)</name>
    <name type="common">Ergot fungus</name>
    <name type="synonym">Sphacelia segetum</name>
    <dbReference type="NCBI Taxonomy" id="1111077"/>
    <lineage>
        <taxon>Eukaryota</taxon>
        <taxon>Fungi</taxon>
        <taxon>Dikarya</taxon>
        <taxon>Ascomycota</taxon>
        <taxon>Pezizomycotina</taxon>
        <taxon>Sordariomycetes</taxon>
        <taxon>Hypocreomycetidae</taxon>
        <taxon>Hypocreales</taxon>
        <taxon>Clavicipitaceae</taxon>
        <taxon>Claviceps</taxon>
    </lineage>
</organism>